<gene>
    <name evidence="2" type="ORF">ZIOFF_060715</name>
</gene>
<keyword evidence="3" id="KW-1185">Reference proteome</keyword>
<keyword evidence="1" id="KW-0472">Membrane</keyword>
<dbReference type="InterPro" id="IPR021788">
    <property type="entry name" value="CPP1-like"/>
</dbReference>
<comment type="caution">
    <text evidence="2">The sequence shown here is derived from an EMBL/GenBank/DDBJ whole genome shotgun (WGS) entry which is preliminary data.</text>
</comment>
<sequence length="288" mass="30124">MAAAAVSLNGSIVRGNSSPARAVSARRDGLCWWRIPMWAPGALLCRKSPSRRAQPLAGSRGDDSSAPQEITVESALKILGVAEGASFDEIVRAKNAVLASSRGDMEAVAQVEAAYEVLLMQSLSRRRSGKVANSGIRYADVRSKKSTGINALPEWLQERIKSIPVSIDSPSASDLGTKGGVYGALMLFTFVSGSSPTSAGPYTGADVPGLIIATSIGASLYFLSKKRLGLGKAAVVTVGGLVVGAAIGSAVEQWLQVDIVPFYGIHSPAIIVSEFILISQFLVSLYLT</sequence>
<keyword evidence="1" id="KW-1133">Transmembrane helix</keyword>
<evidence type="ECO:0000313" key="3">
    <source>
        <dbReference type="Proteomes" id="UP000734854"/>
    </source>
</evidence>
<dbReference type="PANTHER" id="PTHR33372">
    <property type="match status" value="1"/>
</dbReference>
<name>A0A8J5FB09_ZINOF</name>
<dbReference type="AlphaFoldDB" id="A0A8J5FB09"/>
<dbReference type="GO" id="GO:0031969">
    <property type="term" value="C:chloroplast membrane"/>
    <property type="evidence" value="ECO:0007669"/>
    <property type="project" value="TreeGrafter"/>
</dbReference>
<dbReference type="OrthoDB" id="513574at2759"/>
<protein>
    <recommendedName>
        <fullName evidence="4">Protein CHAPERONE-LIKE PROTEIN OF POR1, chloroplastic</fullName>
    </recommendedName>
</protein>
<accession>A0A8J5FB09</accession>
<evidence type="ECO:0008006" key="4">
    <source>
        <dbReference type="Google" id="ProtNLM"/>
    </source>
</evidence>
<feature type="transmembrane region" description="Helical" evidence="1">
    <location>
        <begin position="263"/>
        <end position="287"/>
    </location>
</feature>
<dbReference type="Proteomes" id="UP000734854">
    <property type="component" value="Unassembled WGS sequence"/>
</dbReference>
<dbReference type="EMBL" id="JACMSC010000016">
    <property type="protein sequence ID" value="KAG6483929.1"/>
    <property type="molecule type" value="Genomic_DNA"/>
</dbReference>
<dbReference type="Pfam" id="PF11833">
    <property type="entry name" value="CPP1-like"/>
    <property type="match status" value="1"/>
</dbReference>
<feature type="transmembrane region" description="Helical" evidence="1">
    <location>
        <begin position="230"/>
        <end position="251"/>
    </location>
</feature>
<organism evidence="2 3">
    <name type="scientific">Zingiber officinale</name>
    <name type="common">Ginger</name>
    <name type="synonym">Amomum zingiber</name>
    <dbReference type="NCBI Taxonomy" id="94328"/>
    <lineage>
        <taxon>Eukaryota</taxon>
        <taxon>Viridiplantae</taxon>
        <taxon>Streptophyta</taxon>
        <taxon>Embryophyta</taxon>
        <taxon>Tracheophyta</taxon>
        <taxon>Spermatophyta</taxon>
        <taxon>Magnoliopsida</taxon>
        <taxon>Liliopsida</taxon>
        <taxon>Zingiberales</taxon>
        <taxon>Zingiberaceae</taxon>
        <taxon>Zingiber</taxon>
    </lineage>
</organism>
<proteinExistence type="predicted"/>
<reference evidence="2 3" key="1">
    <citation type="submission" date="2020-08" db="EMBL/GenBank/DDBJ databases">
        <title>Plant Genome Project.</title>
        <authorList>
            <person name="Zhang R.-G."/>
        </authorList>
    </citation>
    <scope>NUCLEOTIDE SEQUENCE [LARGE SCALE GENOMIC DNA]</scope>
    <source>
        <tissue evidence="2">Rhizome</tissue>
    </source>
</reference>
<evidence type="ECO:0000256" key="1">
    <source>
        <dbReference type="SAM" id="Phobius"/>
    </source>
</evidence>
<keyword evidence="1" id="KW-0812">Transmembrane</keyword>
<dbReference type="PANTHER" id="PTHR33372:SF10">
    <property type="entry name" value="OS03G0137300 PROTEIN"/>
    <property type="match status" value="1"/>
</dbReference>
<feature type="transmembrane region" description="Helical" evidence="1">
    <location>
        <begin position="202"/>
        <end position="223"/>
    </location>
</feature>
<evidence type="ECO:0000313" key="2">
    <source>
        <dbReference type="EMBL" id="KAG6483929.1"/>
    </source>
</evidence>